<dbReference type="Proteomes" id="UP001164929">
    <property type="component" value="Chromosome 18"/>
</dbReference>
<reference evidence="2 3" key="1">
    <citation type="journal article" date="2023" name="Mol. Ecol. Resour.">
        <title>Chromosome-level genome assembly of a triploid poplar Populus alba 'Berolinensis'.</title>
        <authorList>
            <person name="Chen S."/>
            <person name="Yu Y."/>
            <person name="Wang X."/>
            <person name="Wang S."/>
            <person name="Zhang T."/>
            <person name="Zhou Y."/>
            <person name="He R."/>
            <person name="Meng N."/>
            <person name="Wang Y."/>
            <person name="Liu W."/>
            <person name="Liu Z."/>
            <person name="Liu J."/>
            <person name="Guo Q."/>
            <person name="Huang H."/>
            <person name="Sederoff R.R."/>
            <person name="Wang G."/>
            <person name="Qu G."/>
            <person name="Chen S."/>
        </authorList>
    </citation>
    <scope>NUCLEOTIDE SEQUENCE [LARGE SCALE GENOMIC DNA]</scope>
    <source>
        <strain evidence="2">SC-2020</strain>
    </source>
</reference>
<feature type="compositionally biased region" description="Basic and acidic residues" evidence="1">
    <location>
        <begin position="7"/>
        <end position="25"/>
    </location>
</feature>
<gene>
    <name evidence="2" type="ORF">NC653_039394</name>
</gene>
<keyword evidence="3" id="KW-1185">Reference proteome</keyword>
<dbReference type="AlphaFoldDB" id="A0AAD6LB38"/>
<proteinExistence type="predicted"/>
<evidence type="ECO:0000256" key="1">
    <source>
        <dbReference type="SAM" id="MobiDB-lite"/>
    </source>
</evidence>
<feature type="region of interest" description="Disordered" evidence="1">
    <location>
        <begin position="1"/>
        <end position="25"/>
    </location>
</feature>
<protein>
    <submittedName>
        <fullName evidence="2">Uncharacterized protein</fullName>
    </submittedName>
</protein>
<name>A0AAD6LB38_9ROSI</name>
<sequence length="119" mass="13467">MEAQQPDSREEMKPREDMEVKKEQEVMGSCKQGAGLLEKNGVHHLWTPSYCSNHGSINASIPSVPKDFGKKKRVCRGSRRCFSSFRGGQFLNEMTRNWQQVPCHRGFSSLVRPSLADLA</sequence>
<accession>A0AAD6LB38</accession>
<dbReference type="EMBL" id="JAQIZT010000018">
    <property type="protein sequence ID" value="KAJ6957427.1"/>
    <property type="molecule type" value="Genomic_DNA"/>
</dbReference>
<organism evidence="2 3">
    <name type="scientific">Populus alba x Populus x berolinensis</name>
    <dbReference type="NCBI Taxonomy" id="444605"/>
    <lineage>
        <taxon>Eukaryota</taxon>
        <taxon>Viridiplantae</taxon>
        <taxon>Streptophyta</taxon>
        <taxon>Embryophyta</taxon>
        <taxon>Tracheophyta</taxon>
        <taxon>Spermatophyta</taxon>
        <taxon>Magnoliopsida</taxon>
        <taxon>eudicotyledons</taxon>
        <taxon>Gunneridae</taxon>
        <taxon>Pentapetalae</taxon>
        <taxon>rosids</taxon>
        <taxon>fabids</taxon>
        <taxon>Malpighiales</taxon>
        <taxon>Salicaceae</taxon>
        <taxon>Saliceae</taxon>
        <taxon>Populus</taxon>
    </lineage>
</organism>
<comment type="caution">
    <text evidence="2">The sequence shown here is derived from an EMBL/GenBank/DDBJ whole genome shotgun (WGS) entry which is preliminary data.</text>
</comment>
<evidence type="ECO:0000313" key="2">
    <source>
        <dbReference type="EMBL" id="KAJ6957427.1"/>
    </source>
</evidence>
<evidence type="ECO:0000313" key="3">
    <source>
        <dbReference type="Proteomes" id="UP001164929"/>
    </source>
</evidence>